<dbReference type="PANTHER" id="PTHR31116:SF29">
    <property type="entry name" value="DNA GLYCOSYLASE SUPERFAMILY PROTEIN"/>
    <property type="match status" value="1"/>
</dbReference>
<dbReference type="AlphaFoldDB" id="I2F2I4"/>
<dbReference type="eggNOG" id="COG2818">
    <property type="taxonomic scope" value="Bacteria"/>
</dbReference>
<dbReference type="RefSeq" id="WP_014730253.1">
    <property type="nucleotide sequence ID" value="NC_017934.1"/>
</dbReference>
<dbReference type="EMBL" id="CP003532">
    <property type="protein sequence ID" value="AFK06137.1"/>
    <property type="molecule type" value="Genomic_DNA"/>
</dbReference>
<dbReference type="PANTHER" id="PTHR31116">
    <property type="entry name" value="OS04G0501200 PROTEIN"/>
    <property type="match status" value="1"/>
</dbReference>
<keyword evidence="2" id="KW-0326">Glycosidase</keyword>
<dbReference type="HOGENOM" id="CLU_083758_1_0_0"/>
<dbReference type="Gene3D" id="1.10.340.30">
    <property type="entry name" value="Hypothetical protein, domain 2"/>
    <property type="match status" value="1"/>
</dbReference>
<feature type="binding site" evidence="1">
    <location>
        <position position="20"/>
    </location>
    <ligand>
        <name>Zn(2+)</name>
        <dbReference type="ChEBI" id="CHEBI:29105"/>
    </ligand>
</feature>
<sequence>MNEVFRCPWAEVDKLYIEYHDTEWGVPLHDDNIWFEFLILEGAQAGLSWHTVLKKREEYRKAFSGFDPRVVSKYGENEITKLVENPGIIRNRKKIHSAINNAKRFIQIQEEYGTFDSYVWSFVNNKPIINTWKSLSEIPSVTEKSVEISRSLREKGFTFVGPKIVYALMEATGIVNDHLVGCFRYSEVLRCN</sequence>
<protein>
    <submittedName>
        <fullName evidence="2">DNA-3-methyladenine glycosylase I</fullName>
        <ecNumber evidence="2">3.2.2.20</ecNumber>
    </submittedName>
</protein>
<dbReference type="STRING" id="660470.Theba_0409"/>
<dbReference type="GO" id="GO:0008725">
    <property type="term" value="F:DNA-3-methyladenine glycosylase activity"/>
    <property type="evidence" value="ECO:0007669"/>
    <property type="project" value="UniProtKB-EC"/>
</dbReference>
<feature type="binding site" evidence="1">
    <location>
        <position position="178"/>
    </location>
    <ligand>
        <name>Zn(2+)</name>
        <dbReference type="ChEBI" id="CHEBI:29105"/>
    </ligand>
</feature>
<organism evidence="2 3">
    <name type="scientific">Mesotoga prima MesG1.Ag.4.2</name>
    <dbReference type="NCBI Taxonomy" id="660470"/>
    <lineage>
        <taxon>Bacteria</taxon>
        <taxon>Thermotogati</taxon>
        <taxon>Thermotogota</taxon>
        <taxon>Thermotogae</taxon>
        <taxon>Kosmotogales</taxon>
        <taxon>Kosmotogaceae</taxon>
        <taxon>Mesotoga</taxon>
    </lineage>
</organism>
<dbReference type="KEGG" id="mpg:Theba_0409"/>
<feature type="binding site" evidence="1">
    <location>
        <position position="182"/>
    </location>
    <ligand>
        <name>Zn(2+)</name>
        <dbReference type="ChEBI" id="CHEBI:29105"/>
    </ligand>
</feature>
<evidence type="ECO:0000256" key="1">
    <source>
        <dbReference type="PIRSR" id="PIRSR604597-1"/>
    </source>
</evidence>
<dbReference type="GO" id="GO:0046872">
    <property type="term" value="F:metal ion binding"/>
    <property type="evidence" value="ECO:0007669"/>
    <property type="project" value="UniProtKB-KW"/>
</dbReference>
<dbReference type="EC" id="3.2.2.20" evidence="2"/>
<proteinExistence type="predicted"/>
<dbReference type="Pfam" id="PF03352">
    <property type="entry name" value="Adenine_glyco"/>
    <property type="match status" value="1"/>
</dbReference>
<dbReference type="GeneID" id="87106262"/>
<feature type="binding site" evidence="1">
    <location>
        <position position="7"/>
    </location>
    <ligand>
        <name>Zn(2+)</name>
        <dbReference type="ChEBI" id="CHEBI:29105"/>
    </ligand>
</feature>
<accession>I2F2I4</accession>
<reference evidence="2 3" key="1">
    <citation type="journal article" date="2012" name="Genome Biol. Evol.">
        <title>Genome Sequence of the Mesophilic Thermotogales Bacterium Mesotoga prima MesG1.Ag.4.2 Reveals the Largest Thermotogales Genome To Date.</title>
        <authorList>
            <person name="Zhaxybayeva O."/>
            <person name="Swithers K.S."/>
            <person name="Foght J."/>
            <person name="Green A.G."/>
            <person name="Bruce D."/>
            <person name="Detter C."/>
            <person name="Han S."/>
            <person name="Teshima H."/>
            <person name="Han J."/>
            <person name="Woyke T."/>
            <person name="Pitluck S."/>
            <person name="Nolan M."/>
            <person name="Ivanova N."/>
            <person name="Pati A."/>
            <person name="Land M.L."/>
            <person name="Dlutek M."/>
            <person name="Doolittle W.F."/>
            <person name="Noll K.M."/>
            <person name="Nesbo C.L."/>
        </authorList>
    </citation>
    <scope>NUCLEOTIDE SEQUENCE [LARGE SCALE GENOMIC DNA]</scope>
    <source>
        <strain evidence="3">mesG1.Ag.4.2</strain>
    </source>
</reference>
<dbReference type="GO" id="GO:0006284">
    <property type="term" value="P:base-excision repair"/>
    <property type="evidence" value="ECO:0007669"/>
    <property type="project" value="InterPro"/>
</dbReference>
<dbReference type="SUPFAM" id="SSF48150">
    <property type="entry name" value="DNA-glycosylase"/>
    <property type="match status" value="1"/>
</dbReference>
<name>I2F2I4_9BACT</name>
<keyword evidence="3" id="KW-1185">Reference proteome</keyword>
<gene>
    <name evidence="2" type="ORF">Theba_0409</name>
</gene>
<dbReference type="InterPro" id="IPR004597">
    <property type="entry name" value="Tag"/>
</dbReference>
<keyword evidence="1" id="KW-0862">Zinc</keyword>
<dbReference type="InterPro" id="IPR005019">
    <property type="entry name" value="Adenine_glyco"/>
</dbReference>
<dbReference type="Proteomes" id="UP000002881">
    <property type="component" value="Chromosome"/>
</dbReference>
<dbReference type="InterPro" id="IPR011257">
    <property type="entry name" value="DNA_glycosylase"/>
</dbReference>
<dbReference type="NCBIfam" id="TIGR00624">
    <property type="entry name" value="tag"/>
    <property type="match status" value="1"/>
</dbReference>
<keyword evidence="2" id="KW-0378">Hydrolase</keyword>
<keyword evidence="1" id="KW-0479">Metal-binding</keyword>
<evidence type="ECO:0000313" key="3">
    <source>
        <dbReference type="Proteomes" id="UP000002881"/>
    </source>
</evidence>
<evidence type="ECO:0000313" key="2">
    <source>
        <dbReference type="EMBL" id="AFK06137.1"/>
    </source>
</evidence>